<sequence length="93" mass="10391">MVHTATPPSGSRDGEKDNGLLFAYLAFTPFCEAGIIDRLSLQRLLESTFKLDLAATREYCLADDRFLEAVKFLDMGDGAGRELLQVVFRYQPS</sequence>
<dbReference type="OrthoDB" id="1076at2759"/>
<reference evidence="1 2" key="1">
    <citation type="journal article" date="2018" name="Mol. Plant">
        <title>The genome of Artemisia annua provides insight into the evolution of Asteraceae family and artemisinin biosynthesis.</title>
        <authorList>
            <person name="Shen Q."/>
            <person name="Zhang L."/>
            <person name="Liao Z."/>
            <person name="Wang S."/>
            <person name="Yan T."/>
            <person name="Shi P."/>
            <person name="Liu M."/>
            <person name="Fu X."/>
            <person name="Pan Q."/>
            <person name="Wang Y."/>
            <person name="Lv Z."/>
            <person name="Lu X."/>
            <person name="Zhang F."/>
            <person name="Jiang W."/>
            <person name="Ma Y."/>
            <person name="Chen M."/>
            <person name="Hao X."/>
            <person name="Li L."/>
            <person name="Tang Y."/>
            <person name="Lv G."/>
            <person name="Zhou Y."/>
            <person name="Sun X."/>
            <person name="Brodelius P.E."/>
            <person name="Rose J.K.C."/>
            <person name="Tang K."/>
        </authorList>
    </citation>
    <scope>NUCLEOTIDE SEQUENCE [LARGE SCALE GENOMIC DNA]</scope>
    <source>
        <strain evidence="2">cv. Huhao1</strain>
        <tissue evidence="1">Leaf</tissue>
    </source>
</reference>
<organism evidence="1 2">
    <name type="scientific">Artemisia annua</name>
    <name type="common">Sweet wormwood</name>
    <dbReference type="NCBI Taxonomy" id="35608"/>
    <lineage>
        <taxon>Eukaryota</taxon>
        <taxon>Viridiplantae</taxon>
        <taxon>Streptophyta</taxon>
        <taxon>Embryophyta</taxon>
        <taxon>Tracheophyta</taxon>
        <taxon>Spermatophyta</taxon>
        <taxon>Magnoliopsida</taxon>
        <taxon>eudicotyledons</taxon>
        <taxon>Gunneridae</taxon>
        <taxon>Pentapetalae</taxon>
        <taxon>asterids</taxon>
        <taxon>campanulids</taxon>
        <taxon>Asterales</taxon>
        <taxon>Asteraceae</taxon>
        <taxon>Asteroideae</taxon>
        <taxon>Anthemideae</taxon>
        <taxon>Artemisiinae</taxon>
        <taxon>Artemisia</taxon>
    </lineage>
</organism>
<dbReference type="STRING" id="35608.A0A2U1P8J0"/>
<protein>
    <submittedName>
        <fullName evidence="1">Uncharacterized protein</fullName>
    </submittedName>
</protein>
<accession>A0A2U1P8J0</accession>
<gene>
    <name evidence="1" type="ORF">CTI12_AA154900</name>
</gene>
<dbReference type="PANTHER" id="PTHR36796">
    <property type="entry name" value="PROTEIN KINASE SUPERFAMILY PROTEIN"/>
    <property type="match status" value="1"/>
</dbReference>
<dbReference type="AlphaFoldDB" id="A0A2U1P8J0"/>
<dbReference type="GO" id="GO:0009507">
    <property type="term" value="C:chloroplast"/>
    <property type="evidence" value="ECO:0007669"/>
    <property type="project" value="TreeGrafter"/>
</dbReference>
<dbReference type="Proteomes" id="UP000245207">
    <property type="component" value="Unassembled WGS sequence"/>
</dbReference>
<evidence type="ECO:0000313" key="2">
    <source>
        <dbReference type="Proteomes" id="UP000245207"/>
    </source>
</evidence>
<dbReference type="PANTHER" id="PTHR36796:SF1">
    <property type="entry name" value="PROTEIN KINASE SUPERFAMILY PROTEIN"/>
    <property type="match status" value="1"/>
</dbReference>
<comment type="caution">
    <text evidence="1">The sequence shown here is derived from an EMBL/GenBank/DDBJ whole genome shotgun (WGS) entry which is preliminary data.</text>
</comment>
<keyword evidence="2" id="KW-1185">Reference proteome</keyword>
<evidence type="ECO:0000313" key="1">
    <source>
        <dbReference type="EMBL" id="PWA82066.1"/>
    </source>
</evidence>
<proteinExistence type="predicted"/>
<name>A0A2U1P8J0_ARTAN</name>
<dbReference type="EMBL" id="PKPP01001513">
    <property type="protein sequence ID" value="PWA82066.1"/>
    <property type="molecule type" value="Genomic_DNA"/>
</dbReference>